<dbReference type="SUPFAM" id="SSF54001">
    <property type="entry name" value="Cysteine proteinases"/>
    <property type="match status" value="1"/>
</dbReference>
<reference evidence="2 3" key="1">
    <citation type="submission" date="2019-05" db="EMBL/GenBank/DDBJ databases">
        <title>Culicoidintestinum kansasii gen. nov., sp. nov. from the gastrointestinal tract of the biting midge, Culicoides sonorensis.</title>
        <authorList>
            <person name="Neupane S."/>
            <person name="Ghosh A."/>
            <person name="Gunther S."/>
            <person name="Martin K."/>
            <person name="Zurek L."/>
        </authorList>
    </citation>
    <scope>NUCLEOTIDE SEQUENCE [LARGE SCALE GENOMIC DNA]</scope>
    <source>
        <strain evidence="2 3">CS-1</strain>
    </source>
</reference>
<keyword evidence="3" id="KW-1185">Reference proteome</keyword>
<proteinExistence type="predicted"/>
<sequence length="328" mass="36535">MKLFDKIGNGCWYFSLVILMFVTCIAVTIPVSANAEEGIHTEEFNATVKQEEEVYQDAGIDEVETEISALEAKYAQEQNQSVSPTARTLGAQSVQSYNNPQEYYTNEDLAKLEALNNVRADKIMELGVAGGAKEDNEMESSQPVMSMQRAAKWSYYGWNGAGDIFIHTYTPFPMGDFGHAGLGGDTPSTTIEAKGEGKVVKWYSDQFFTYKPSTGLLTAVHDNGAWAWYRVYSASLQQYQDAKNYAHNKILGAPYPKDIHWTFYNPNMSSWEYHCAEVVHFAWLRGAGKLVSNSKDNKAVGPYGLGPQNKYGATYRYRGDLSSKGSNN</sequence>
<dbReference type="InterPro" id="IPR038765">
    <property type="entry name" value="Papain-like_cys_pep_sf"/>
</dbReference>
<protein>
    <submittedName>
        <fullName evidence="2">Uncharacterized protein</fullName>
    </submittedName>
</protein>
<dbReference type="AlphaFoldDB" id="A0A5R8Q6Y0"/>
<keyword evidence="1" id="KW-0472">Membrane</keyword>
<keyword evidence="1" id="KW-1133">Transmembrane helix</keyword>
<dbReference type="EMBL" id="VBWP01000015">
    <property type="protein sequence ID" value="TLG71180.1"/>
    <property type="molecule type" value="Genomic_DNA"/>
</dbReference>
<evidence type="ECO:0000313" key="3">
    <source>
        <dbReference type="Proteomes" id="UP000306912"/>
    </source>
</evidence>
<accession>A0A5R8Q6Y0</accession>
<name>A0A5R8Q6Y0_9FIRM</name>
<organism evidence="2 3">
    <name type="scientific">Culicoidibacter larvae</name>
    <dbReference type="NCBI Taxonomy" id="2579976"/>
    <lineage>
        <taxon>Bacteria</taxon>
        <taxon>Bacillati</taxon>
        <taxon>Bacillota</taxon>
        <taxon>Culicoidibacteria</taxon>
        <taxon>Culicoidibacterales</taxon>
        <taxon>Culicoidibacteraceae</taxon>
        <taxon>Culicoidibacter</taxon>
    </lineage>
</organism>
<gene>
    <name evidence="2" type="ORF">FEZ08_11540</name>
</gene>
<comment type="caution">
    <text evidence="2">The sequence shown here is derived from an EMBL/GenBank/DDBJ whole genome shotgun (WGS) entry which is preliminary data.</text>
</comment>
<dbReference type="Proteomes" id="UP000306912">
    <property type="component" value="Unassembled WGS sequence"/>
</dbReference>
<evidence type="ECO:0000256" key="1">
    <source>
        <dbReference type="SAM" id="Phobius"/>
    </source>
</evidence>
<evidence type="ECO:0000313" key="2">
    <source>
        <dbReference type="EMBL" id="TLG71180.1"/>
    </source>
</evidence>
<keyword evidence="1" id="KW-0812">Transmembrane</keyword>
<feature type="transmembrane region" description="Helical" evidence="1">
    <location>
        <begin position="12"/>
        <end position="33"/>
    </location>
</feature>
<dbReference type="InParanoid" id="A0A5R8Q6Y0"/>
<dbReference type="RefSeq" id="WP_138192557.1">
    <property type="nucleotide sequence ID" value="NZ_VBWP01000015.1"/>
</dbReference>